<dbReference type="STRING" id="742725.HMPREF9450_01264"/>
<feature type="chain" id="PRO_5003477973" description="Bacterial surface antigen (D15) domain-containing protein" evidence="4">
    <location>
        <begin position="22"/>
        <end position="471"/>
    </location>
</feature>
<evidence type="ECO:0000313" key="7">
    <source>
        <dbReference type="Proteomes" id="UP000006008"/>
    </source>
</evidence>
<dbReference type="PATRIC" id="fig|742725.3.peg.1341"/>
<sequence length="471" mass="52435">MRGFLLAVWIGSVFFATSAGAVNRTESAVKKRNVAAADTSVVASAQQQAPAGRSGAAADSRPVPPETLSVLSEETGVTSGAVPVVTKELSVSKPDSMQGKTHAPADSMEMAVDSMSGDSTVKKGFFHRFYNYFKSANVDKTLTKKFDFSIIGGPHYSSDIKLGLGLVAAGLYRVDRKDLSIPPSNISLFGDITTTGFWLLGVRGNTLFKGAKYRLDFTTYFFSFPSAFWGIGYDKGMYGTPGSYKRMQSQVKVDFFFRLVPKFYLGPSVSFNYIKGKDFSDISLLNGENTQYTNTSIGVILMYDSRDVIYNASRGIYARLDQRFYPSFFGNKGAFTQTELIFDAYHKLWKGAVMAYDFYAQLGTGSVPWTMLARLGGSYRMRGYYEGRYRDRQMVEVQAELRQHIYNRHGVAVWVGAGNVFPTFGEFNPAHTLPNYGVGYRWEFKNKVNVRFDYGFGKGENSFLFSINEAF</sequence>
<feature type="domain" description="Bacterial surface antigen (D15)" evidence="5">
    <location>
        <begin position="208"/>
        <end position="471"/>
    </location>
</feature>
<keyword evidence="4" id="KW-0732">Signal</keyword>
<dbReference type="InterPro" id="IPR000184">
    <property type="entry name" value="Bac_surfAg_D15"/>
</dbReference>
<evidence type="ECO:0000256" key="3">
    <source>
        <dbReference type="SAM" id="MobiDB-lite"/>
    </source>
</evidence>
<dbReference type="HOGENOM" id="CLU_046092_1_0_10"/>
<evidence type="ECO:0000256" key="1">
    <source>
        <dbReference type="ARBA" id="ARBA00004370"/>
    </source>
</evidence>
<evidence type="ECO:0000256" key="2">
    <source>
        <dbReference type="ARBA" id="ARBA00023136"/>
    </source>
</evidence>
<evidence type="ECO:0000256" key="4">
    <source>
        <dbReference type="SAM" id="SignalP"/>
    </source>
</evidence>
<dbReference type="EMBL" id="ADLD01000011">
    <property type="protein sequence ID" value="EHB92399.1"/>
    <property type="molecule type" value="Genomic_DNA"/>
</dbReference>
<dbReference type="GO" id="GO:0019867">
    <property type="term" value="C:outer membrane"/>
    <property type="evidence" value="ECO:0007669"/>
    <property type="project" value="InterPro"/>
</dbReference>
<reference evidence="6 7" key="1">
    <citation type="submission" date="2011-08" db="EMBL/GenBank/DDBJ databases">
        <title>The Genome Sequence of Alistipes indistinctus YIT 12060.</title>
        <authorList>
            <consortium name="The Broad Institute Genome Sequencing Platform"/>
            <person name="Earl A."/>
            <person name="Ward D."/>
            <person name="Feldgarden M."/>
            <person name="Gevers D."/>
            <person name="Morotomi M."/>
            <person name="Young S.K."/>
            <person name="Zeng Q."/>
            <person name="Gargeya S."/>
            <person name="Fitzgerald M."/>
            <person name="Haas B."/>
            <person name="Abouelleil A."/>
            <person name="Alvarado L."/>
            <person name="Arachchi H.M."/>
            <person name="Berlin A."/>
            <person name="Brown A."/>
            <person name="Chapman S.B."/>
            <person name="Chen Z."/>
            <person name="Dunbar C."/>
            <person name="Freedman E."/>
            <person name="Gearin G."/>
            <person name="Gellesch M."/>
            <person name="Goldberg J."/>
            <person name="Griggs A."/>
            <person name="Gujja S."/>
            <person name="Heiman D."/>
            <person name="Howarth C."/>
            <person name="Larson L."/>
            <person name="Lui A."/>
            <person name="MacDonald P.J.P."/>
            <person name="Montmayeur A."/>
            <person name="Murphy C."/>
            <person name="Neiman D."/>
            <person name="Pearson M."/>
            <person name="Priest M."/>
            <person name="Roberts A."/>
            <person name="Saif S."/>
            <person name="Shea T."/>
            <person name="Shenoy N."/>
            <person name="Sisk P."/>
            <person name="Stolte C."/>
            <person name="Sykes S."/>
            <person name="Wortman J."/>
            <person name="Nusbaum C."/>
            <person name="Birren B."/>
        </authorList>
    </citation>
    <scope>NUCLEOTIDE SEQUENCE [LARGE SCALE GENOMIC DNA]</scope>
    <source>
        <strain evidence="6 7">YIT 12060</strain>
    </source>
</reference>
<comment type="subcellular location">
    <subcellularLocation>
        <location evidence="1">Membrane</location>
    </subcellularLocation>
</comment>
<dbReference type="Proteomes" id="UP000006008">
    <property type="component" value="Unassembled WGS sequence"/>
</dbReference>
<comment type="caution">
    <text evidence="6">The sequence shown here is derived from an EMBL/GenBank/DDBJ whole genome shotgun (WGS) entry which is preliminary data.</text>
</comment>
<dbReference type="eggNOG" id="COG4775">
    <property type="taxonomic scope" value="Bacteria"/>
</dbReference>
<dbReference type="GeneID" id="92815707"/>
<keyword evidence="2" id="KW-0472">Membrane</keyword>
<proteinExistence type="predicted"/>
<evidence type="ECO:0000313" key="6">
    <source>
        <dbReference type="EMBL" id="EHB92399.1"/>
    </source>
</evidence>
<organism evidence="6 7">
    <name type="scientific">Alistipes indistinctus YIT 12060</name>
    <dbReference type="NCBI Taxonomy" id="742725"/>
    <lineage>
        <taxon>Bacteria</taxon>
        <taxon>Pseudomonadati</taxon>
        <taxon>Bacteroidota</taxon>
        <taxon>Bacteroidia</taxon>
        <taxon>Bacteroidales</taxon>
        <taxon>Rikenellaceae</taxon>
        <taxon>Alistipes</taxon>
    </lineage>
</organism>
<name>G5H8K4_9BACT</name>
<accession>G5H8K4</accession>
<dbReference type="AlphaFoldDB" id="G5H8K4"/>
<dbReference type="Pfam" id="PF01103">
    <property type="entry name" value="Omp85"/>
    <property type="match status" value="1"/>
</dbReference>
<evidence type="ECO:0000259" key="5">
    <source>
        <dbReference type="Pfam" id="PF01103"/>
    </source>
</evidence>
<protein>
    <recommendedName>
        <fullName evidence="5">Bacterial surface antigen (D15) domain-containing protein</fullName>
    </recommendedName>
</protein>
<feature type="region of interest" description="Disordered" evidence="3">
    <location>
        <begin position="45"/>
        <end position="67"/>
    </location>
</feature>
<keyword evidence="7" id="KW-1185">Reference proteome</keyword>
<dbReference type="RefSeq" id="WP_009134070.1">
    <property type="nucleotide sequence ID" value="NZ_CP102250.1"/>
</dbReference>
<dbReference type="Gene3D" id="2.40.160.50">
    <property type="entry name" value="membrane protein fhac: a member of the omp85/tpsb transporter family"/>
    <property type="match status" value="1"/>
</dbReference>
<feature type="signal peptide" evidence="4">
    <location>
        <begin position="1"/>
        <end position="21"/>
    </location>
</feature>
<gene>
    <name evidence="6" type="ORF">HMPREF9450_01264</name>
</gene>